<comment type="caution">
    <text evidence="1">The sequence shown here is derived from an EMBL/GenBank/DDBJ whole genome shotgun (WGS) entry which is preliminary data.</text>
</comment>
<name>X1BL14_9ZZZZ</name>
<organism evidence="1">
    <name type="scientific">marine sediment metagenome</name>
    <dbReference type="NCBI Taxonomy" id="412755"/>
    <lineage>
        <taxon>unclassified sequences</taxon>
        <taxon>metagenomes</taxon>
        <taxon>ecological metagenomes</taxon>
    </lineage>
</organism>
<sequence length="54" mass="5992">SFNSFEVGNEIDSAVEEALHEGRTVEIKSEKLKTLSTIEMGDLIGNKLKDRLKA</sequence>
<feature type="non-terminal residue" evidence="1">
    <location>
        <position position="1"/>
    </location>
</feature>
<protein>
    <submittedName>
        <fullName evidence="1">Uncharacterized protein</fullName>
    </submittedName>
</protein>
<proteinExistence type="predicted"/>
<reference evidence="1" key="1">
    <citation type="journal article" date="2014" name="Front. Microbiol.">
        <title>High frequency of phylogenetically diverse reductive dehalogenase-homologous genes in deep subseafloor sedimentary metagenomes.</title>
        <authorList>
            <person name="Kawai M."/>
            <person name="Futagami T."/>
            <person name="Toyoda A."/>
            <person name="Takaki Y."/>
            <person name="Nishi S."/>
            <person name="Hori S."/>
            <person name="Arai W."/>
            <person name="Tsubouchi T."/>
            <person name="Morono Y."/>
            <person name="Uchiyama I."/>
            <person name="Ito T."/>
            <person name="Fujiyama A."/>
            <person name="Inagaki F."/>
            <person name="Takami H."/>
        </authorList>
    </citation>
    <scope>NUCLEOTIDE SEQUENCE</scope>
    <source>
        <strain evidence="1">Expedition CK06-06</strain>
    </source>
</reference>
<accession>X1BL14</accession>
<dbReference type="AlphaFoldDB" id="X1BL14"/>
<evidence type="ECO:0000313" key="1">
    <source>
        <dbReference type="EMBL" id="GAG81882.1"/>
    </source>
</evidence>
<gene>
    <name evidence="1" type="ORF">S01H4_21699</name>
</gene>
<dbReference type="EMBL" id="BART01009858">
    <property type="protein sequence ID" value="GAG81882.1"/>
    <property type="molecule type" value="Genomic_DNA"/>
</dbReference>